<organism evidence="2 3">
    <name type="scientific">Trichonephila clavipes</name>
    <name type="common">Golden silk orbweaver</name>
    <name type="synonym">Nephila clavipes</name>
    <dbReference type="NCBI Taxonomy" id="2585209"/>
    <lineage>
        <taxon>Eukaryota</taxon>
        <taxon>Metazoa</taxon>
        <taxon>Ecdysozoa</taxon>
        <taxon>Arthropoda</taxon>
        <taxon>Chelicerata</taxon>
        <taxon>Arachnida</taxon>
        <taxon>Araneae</taxon>
        <taxon>Araneomorphae</taxon>
        <taxon>Entelegynae</taxon>
        <taxon>Araneoidea</taxon>
        <taxon>Nephilidae</taxon>
        <taxon>Trichonephila</taxon>
    </lineage>
</organism>
<dbReference type="Pfam" id="PF23055">
    <property type="entry name" value="DUF7041"/>
    <property type="match status" value="1"/>
</dbReference>
<evidence type="ECO:0000313" key="3">
    <source>
        <dbReference type="Proteomes" id="UP000887159"/>
    </source>
</evidence>
<protein>
    <recommendedName>
        <fullName evidence="1">DUF7041 domain-containing protein</fullName>
    </recommendedName>
</protein>
<dbReference type="PANTHER" id="PTHR33327:SF3">
    <property type="entry name" value="RNA-DIRECTED DNA POLYMERASE"/>
    <property type="match status" value="1"/>
</dbReference>
<name>A0A8X6UVL7_TRICX</name>
<dbReference type="Proteomes" id="UP000887159">
    <property type="component" value="Unassembled WGS sequence"/>
</dbReference>
<proteinExistence type="predicted"/>
<reference evidence="2" key="1">
    <citation type="submission" date="2020-08" db="EMBL/GenBank/DDBJ databases">
        <title>Multicomponent nature underlies the extraordinary mechanical properties of spider dragline silk.</title>
        <authorList>
            <person name="Kono N."/>
            <person name="Nakamura H."/>
            <person name="Mori M."/>
            <person name="Yoshida Y."/>
            <person name="Ohtoshi R."/>
            <person name="Malay A.D."/>
            <person name="Moran D.A.P."/>
            <person name="Tomita M."/>
            <person name="Numata K."/>
            <person name="Arakawa K."/>
        </authorList>
    </citation>
    <scope>NUCLEOTIDE SEQUENCE</scope>
</reference>
<gene>
    <name evidence="2" type="primary">AVEN_253190_1</name>
    <name evidence="2" type="ORF">TNCV_483081</name>
</gene>
<evidence type="ECO:0000313" key="2">
    <source>
        <dbReference type="EMBL" id="GFX89473.1"/>
    </source>
</evidence>
<comment type="caution">
    <text evidence="2">The sequence shown here is derived from an EMBL/GenBank/DDBJ whole genome shotgun (WGS) entry which is preliminary data.</text>
</comment>
<dbReference type="InterPro" id="IPR055469">
    <property type="entry name" value="DUF7041"/>
</dbReference>
<accession>A0A8X6UVL7</accession>
<dbReference type="EMBL" id="BMAU01021072">
    <property type="protein sequence ID" value="GFX89473.1"/>
    <property type="molecule type" value="Genomic_DNA"/>
</dbReference>
<dbReference type="PANTHER" id="PTHR33327">
    <property type="entry name" value="ENDONUCLEASE"/>
    <property type="match status" value="1"/>
</dbReference>
<evidence type="ECO:0000259" key="1">
    <source>
        <dbReference type="Pfam" id="PF23055"/>
    </source>
</evidence>
<feature type="domain" description="DUF7041" evidence="1">
    <location>
        <begin position="40"/>
        <end position="114"/>
    </location>
</feature>
<dbReference type="AlphaFoldDB" id="A0A8X6UVL7"/>
<keyword evidence="3" id="KW-1185">Reference proteome</keyword>
<sequence>MATRRVNAMEENSENSDIIHIGELKLVNELDAKETNCVWPEIWFYQVEAQFQISRISLEETKFHYLVSQLELKYVENIWDIVNSKSDTKYTDSKNRLLSLFKDSENLRIKRLLTGIELGDMKPSQLLQKLKTVATSNISDNLIKTLWLEKLPESIKIFWLSTGEATSSRDQLLLDRIQSLEEQICQLSILHKSRTKERNSFRPKSRSRSRKRFDPKGKYCYFHFRFGARCKPEKCCPPCAWNRNTENFSLQ</sequence>